<reference evidence="11" key="1">
    <citation type="journal article" date="2011" name="PLoS Biol.">
        <title>Gene gain and loss during evolution of obligate parasitism in the white rust pathogen of Arabidopsis thaliana.</title>
        <authorList>
            <person name="Kemen E."/>
            <person name="Gardiner A."/>
            <person name="Schultz-Larsen T."/>
            <person name="Kemen A.C."/>
            <person name="Balmuth A.L."/>
            <person name="Robert-Seilaniantz A."/>
            <person name="Bailey K."/>
            <person name="Holub E."/>
            <person name="Studholme D.J."/>
            <person name="Maclean D."/>
            <person name="Jones J.D."/>
        </authorList>
    </citation>
    <scope>NUCLEOTIDE SEQUENCE</scope>
</reference>
<evidence type="ECO:0000256" key="7">
    <source>
        <dbReference type="ARBA" id="ARBA00023002"/>
    </source>
</evidence>
<dbReference type="FunFam" id="3.30.465.10:FF:000056">
    <property type="entry name" value="Uncharacterized protein"/>
    <property type="match status" value="1"/>
</dbReference>
<dbReference type="Pfam" id="PF02913">
    <property type="entry name" value="FAD-oxidase_C"/>
    <property type="match status" value="1"/>
</dbReference>
<dbReference type="EMBL" id="FR824065">
    <property type="protein sequence ID" value="CCA16314.1"/>
    <property type="molecule type" value="Genomic_DNA"/>
</dbReference>
<dbReference type="GO" id="GO:0005739">
    <property type="term" value="C:mitochondrion"/>
    <property type="evidence" value="ECO:0007669"/>
    <property type="project" value="UniProtKB-SubCell"/>
</dbReference>
<dbReference type="InterPro" id="IPR036318">
    <property type="entry name" value="FAD-bd_PCMH-like_sf"/>
</dbReference>
<protein>
    <recommendedName>
        <fullName evidence="9">D-lactate dehydrogenase (cytochrome)</fullName>
        <ecNumber evidence="9">1.1.2.4</ecNumber>
    </recommendedName>
</protein>
<sequence>MSRIMRGAFSSVASKYKPAIETIQAVLGHRLSTADSVLQQHGVDESYHACVPPDAVAFVNNTKEIQQVLEICHRYSTPVIPFAVGSSLEGHISALHGGVSLDMNSMNEIISMEPENMCCRVQAGVTREQLNSELRATGLFFPVDPGANASIGGMVATNASGTMTVKYGNMKNAVMGLTVVLPDGRTVKTGSKTKKSSAGYDLTRLFIGSEGTLGVITEIELQLFGIPEAEKTMVCSFNSVRHCVDACTTIMQSGISVARMELMDEAAMIAINKYSKLHHPIAPTLGIECHGTQNEVAEQSDMIQDILNDYEARGIQWASSLEDRKRLWAARHTAWYATMSQLPGSRGLCTDVCIPMSKLTDVIAETQEDIKKSGLLGTIVGHVGDGNFHVMIPFHPEDKDLMVRVKEFSDRLVLRALRVEGTCTGEHGIGSGKITYLQLEHGDAVPVMLSIKKAFDPRNIMNPGKIFYTAEK</sequence>
<evidence type="ECO:0000256" key="6">
    <source>
        <dbReference type="ARBA" id="ARBA00022946"/>
    </source>
</evidence>
<dbReference type="PANTHER" id="PTHR11748:SF111">
    <property type="entry name" value="D-LACTATE DEHYDROGENASE, MITOCHONDRIAL-RELATED"/>
    <property type="match status" value="1"/>
</dbReference>
<evidence type="ECO:0000256" key="9">
    <source>
        <dbReference type="ARBA" id="ARBA00038897"/>
    </source>
</evidence>
<dbReference type="SUPFAM" id="SSF56176">
    <property type="entry name" value="FAD-binding/transporter-associated domain-like"/>
    <property type="match status" value="1"/>
</dbReference>
<reference evidence="11" key="2">
    <citation type="submission" date="2011-02" db="EMBL/GenBank/DDBJ databases">
        <authorList>
            <person name="MacLean D."/>
        </authorList>
    </citation>
    <scope>NUCLEOTIDE SEQUENCE</scope>
</reference>
<dbReference type="SUPFAM" id="SSF55103">
    <property type="entry name" value="FAD-linked oxidases, C-terminal domain"/>
    <property type="match status" value="1"/>
</dbReference>
<keyword evidence="7" id="KW-0560">Oxidoreductase</keyword>
<keyword evidence="6" id="KW-0809">Transit peptide</keyword>
<dbReference type="FunFam" id="1.10.45.10:FF:000001">
    <property type="entry name" value="D-lactate dehydrogenase mitochondrial"/>
    <property type="match status" value="1"/>
</dbReference>
<dbReference type="PANTHER" id="PTHR11748">
    <property type="entry name" value="D-LACTATE DEHYDROGENASE"/>
    <property type="match status" value="1"/>
</dbReference>
<accession>F0W3I3</accession>
<proteinExistence type="inferred from homology"/>
<feature type="domain" description="FAD-binding PCMH-type" evidence="10">
    <location>
        <begin position="48"/>
        <end position="226"/>
    </location>
</feature>
<dbReference type="Gene3D" id="3.30.70.2740">
    <property type="match status" value="1"/>
</dbReference>
<dbReference type="InterPro" id="IPR006094">
    <property type="entry name" value="Oxid_FAD_bind_N"/>
</dbReference>
<name>F0W3I3_9STRA</name>
<dbReference type="InterPro" id="IPR016169">
    <property type="entry name" value="FAD-bd_PCMH_sub2"/>
</dbReference>
<organism evidence="11">
    <name type="scientific">Albugo laibachii Nc14</name>
    <dbReference type="NCBI Taxonomy" id="890382"/>
    <lineage>
        <taxon>Eukaryota</taxon>
        <taxon>Sar</taxon>
        <taxon>Stramenopiles</taxon>
        <taxon>Oomycota</taxon>
        <taxon>Peronosporomycetes</taxon>
        <taxon>Albuginales</taxon>
        <taxon>Albuginaceae</taxon>
        <taxon>Albugo</taxon>
    </lineage>
</organism>
<dbReference type="Pfam" id="PF01565">
    <property type="entry name" value="FAD_binding_4"/>
    <property type="match status" value="1"/>
</dbReference>
<evidence type="ECO:0000256" key="8">
    <source>
        <dbReference type="ARBA" id="ARBA00023128"/>
    </source>
</evidence>
<dbReference type="GO" id="GO:1903457">
    <property type="term" value="P:lactate catabolic process"/>
    <property type="evidence" value="ECO:0007669"/>
    <property type="project" value="TreeGrafter"/>
</dbReference>
<dbReference type="EC" id="1.1.2.4" evidence="9"/>
<dbReference type="InterPro" id="IPR016171">
    <property type="entry name" value="Vanillyl_alc_oxidase_C-sub2"/>
</dbReference>
<dbReference type="HOGENOM" id="CLU_017779_3_0_1"/>
<dbReference type="PROSITE" id="PS51387">
    <property type="entry name" value="FAD_PCMH"/>
    <property type="match status" value="1"/>
</dbReference>
<keyword evidence="8" id="KW-0496">Mitochondrion</keyword>
<comment type="subcellular location">
    <subcellularLocation>
        <location evidence="2">Mitochondrion</location>
    </subcellularLocation>
</comment>
<gene>
    <name evidence="11" type="primary">AlNc14C13G1545</name>
    <name evidence="12" type="synonym">AlNc14C20G2089</name>
    <name evidence="11" type="ORF">ALNC14_017690</name>
    <name evidence="12" type="ORF">ALNC14_024570</name>
</gene>
<evidence type="ECO:0000256" key="4">
    <source>
        <dbReference type="ARBA" id="ARBA00022630"/>
    </source>
</evidence>
<dbReference type="Gene3D" id="3.30.465.10">
    <property type="match status" value="1"/>
</dbReference>
<keyword evidence="4" id="KW-0285">Flavoprotein</keyword>
<dbReference type="GO" id="GO:0071949">
    <property type="term" value="F:FAD binding"/>
    <property type="evidence" value="ECO:0007669"/>
    <property type="project" value="InterPro"/>
</dbReference>
<dbReference type="GO" id="GO:0008720">
    <property type="term" value="F:D-lactate dehydrogenase (NAD+) activity"/>
    <property type="evidence" value="ECO:0007669"/>
    <property type="project" value="TreeGrafter"/>
</dbReference>
<dbReference type="AlphaFoldDB" id="F0W3I3"/>
<evidence type="ECO:0000313" key="11">
    <source>
        <dbReference type="EMBL" id="CCA15626.1"/>
    </source>
</evidence>
<dbReference type="GO" id="GO:0004458">
    <property type="term" value="F:D-lactate dehydrogenase (cytochrome) activity"/>
    <property type="evidence" value="ECO:0007669"/>
    <property type="project" value="UniProtKB-EC"/>
</dbReference>
<evidence type="ECO:0000256" key="1">
    <source>
        <dbReference type="ARBA" id="ARBA00001974"/>
    </source>
</evidence>
<evidence type="ECO:0000256" key="3">
    <source>
        <dbReference type="ARBA" id="ARBA00008000"/>
    </source>
</evidence>
<dbReference type="FunFam" id="3.30.70.2740:FF:000001">
    <property type="entry name" value="D-lactate dehydrogenase mitochondrial"/>
    <property type="match status" value="1"/>
</dbReference>
<evidence type="ECO:0000256" key="2">
    <source>
        <dbReference type="ARBA" id="ARBA00004173"/>
    </source>
</evidence>
<dbReference type="InterPro" id="IPR004113">
    <property type="entry name" value="FAD-bd_oxidored_4_C"/>
</dbReference>
<evidence type="ECO:0000259" key="10">
    <source>
        <dbReference type="PROSITE" id="PS51387"/>
    </source>
</evidence>
<dbReference type="EMBL" id="FR824058">
    <property type="protein sequence ID" value="CCA15626.1"/>
    <property type="molecule type" value="Genomic_DNA"/>
</dbReference>
<evidence type="ECO:0000256" key="5">
    <source>
        <dbReference type="ARBA" id="ARBA00022827"/>
    </source>
</evidence>
<dbReference type="InterPro" id="IPR016166">
    <property type="entry name" value="FAD-bd_PCMH"/>
</dbReference>
<evidence type="ECO:0000313" key="12">
    <source>
        <dbReference type="EMBL" id="CCA16314.1"/>
    </source>
</evidence>
<dbReference type="Gene3D" id="1.10.45.10">
    <property type="entry name" value="Vanillyl-alcohol Oxidase, Chain A, domain 4"/>
    <property type="match status" value="1"/>
</dbReference>
<keyword evidence="5" id="KW-0274">FAD</keyword>
<dbReference type="InterPro" id="IPR016164">
    <property type="entry name" value="FAD-linked_Oxase-like_C"/>
</dbReference>
<comment type="similarity">
    <text evidence="3">Belongs to the FAD-binding oxidoreductase/transferase type 4 family.</text>
</comment>
<comment type="cofactor">
    <cofactor evidence="1">
        <name>FAD</name>
        <dbReference type="ChEBI" id="CHEBI:57692"/>
    </cofactor>
</comment>